<reference evidence="2" key="1">
    <citation type="submission" date="2021-01" db="EMBL/GenBank/DDBJ databases">
        <authorList>
            <person name="Corre E."/>
            <person name="Pelletier E."/>
            <person name="Niang G."/>
            <person name="Scheremetjew M."/>
            <person name="Finn R."/>
            <person name="Kale V."/>
            <person name="Holt S."/>
            <person name="Cochrane G."/>
            <person name="Meng A."/>
            <person name="Brown T."/>
            <person name="Cohen L."/>
        </authorList>
    </citation>
    <scope>NUCLEOTIDE SEQUENCE</scope>
    <source>
        <strain evidence="2">FSP1.4</strain>
    </source>
</reference>
<sequence length="289" mass="33218">MSCEGPKFLNVYDNTQLKDIKTYKDIKRETHLGPLEINYKYKISDYYEKTSENAPTTAPKSSKRRLNSQKGKKLVIKNGERREMGIKTSHGLRKNVDVPPALQHFNYRSNSAGAYIHSSSSPQNRDTLVGKIRPSTQGHQFPEDFCIENTLNQYPFQFQAKYGSMETLNSLKRNPDVETSESEGQMHEPPTTEMILHIKGPIYSTAERNSSSSNAVMQQFMKRAYFTNADSEQFFRKPVQEYPSLKMVNPSILSSRREYGKQFDYTAKSTIRKIKRVVATSQGNRMKEL</sequence>
<feature type="compositionally biased region" description="Basic residues" evidence="1">
    <location>
        <begin position="61"/>
        <end position="71"/>
    </location>
</feature>
<protein>
    <submittedName>
        <fullName evidence="2">Uncharacterized protein</fullName>
    </submittedName>
</protein>
<evidence type="ECO:0000313" key="2">
    <source>
        <dbReference type="EMBL" id="CAE0353916.1"/>
    </source>
</evidence>
<dbReference type="AlphaFoldDB" id="A0A7S3NCT5"/>
<evidence type="ECO:0000256" key="1">
    <source>
        <dbReference type="SAM" id="MobiDB-lite"/>
    </source>
</evidence>
<feature type="region of interest" description="Disordered" evidence="1">
    <location>
        <begin position="50"/>
        <end position="71"/>
    </location>
</feature>
<proteinExistence type="predicted"/>
<gene>
    <name evidence="2" type="ORF">EHAR0213_LOCUS12832</name>
</gene>
<name>A0A7S3NCT5_9SPIT</name>
<accession>A0A7S3NCT5</accession>
<organism evidence="2">
    <name type="scientific">Euplotes harpa</name>
    <dbReference type="NCBI Taxonomy" id="151035"/>
    <lineage>
        <taxon>Eukaryota</taxon>
        <taxon>Sar</taxon>
        <taxon>Alveolata</taxon>
        <taxon>Ciliophora</taxon>
        <taxon>Intramacronucleata</taxon>
        <taxon>Spirotrichea</taxon>
        <taxon>Hypotrichia</taxon>
        <taxon>Euplotida</taxon>
        <taxon>Euplotidae</taxon>
        <taxon>Euplotes</taxon>
    </lineage>
</organism>
<dbReference type="EMBL" id="HBII01030868">
    <property type="protein sequence ID" value="CAE0353916.1"/>
    <property type="molecule type" value="Transcribed_RNA"/>
</dbReference>